<comment type="caution">
    <text evidence="1">The sequence shown here is derived from an EMBL/GenBank/DDBJ whole genome shotgun (WGS) entry which is preliminary data.</text>
</comment>
<dbReference type="AlphaFoldDB" id="A0A645FUI3"/>
<protein>
    <submittedName>
        <fullName evidence="1">Uncharacterized protein</fullName>
    </submittedName>
</protein>
<reference evidence="1" key="1">
    <citation type="submission" date="2019-08" db="EMBL/GenBank/DDBJ databases">
        <authorList>
            <person name="Kucharzyk K."/>
            <person name="Murdoch R.W."/>
            <person name="Higgins S."/>
            <person name="Loffler F."/>
        </authorList>
    </citation>
    <scope>NUCLEOTIDE SEQUENCE</scope>
</reference>
<sequence length="58" mass="6412">MSREIKFAATFIKAHMTLALHNRLRIFFTAGGCQIGNETCLIGFGITNINLSAHIMCL</sequence>
<organism evidence="1">
    <name type="scientific">bioreactor metagenome</name>
    <dbReference type="NCBI Taxonomy" id="1076179"/>
    <lineage>
        <taxon>unclassified sequences</taxon>
        <taxon>metagenomes</taxon>
        <taxon>ecological metagenomes</taxon>
    </lineage>
</organism>
<gene>
    <name evidence="1" type="ORF">SDC9_164519</name>
</gene>
<evidence type="ECO:0000313" key="1">
    <source>
        <dbReference type="EMBL" id="MPN17169.1"/>
    </source>
</evidence>
<proteinExistence type="predicted"/>
<name>A0A645FUI3_9ZZZZ</name>
<dbReference type="EMBL" id="VSSQ01064218">
    <property type="protein sequence ID" value="MPN17169.1"/>
    <property type="molecule type" value="Genomic_DNA"/>
</dbReference>
<accession>A0A645FUI3</accession>